<protein>
    <recommendedName>
        <fullName evidence="5">Non-specific serine/threonine protein kinase</fullName>
    </recommendedName>
</protein>
<dbReference type="InterPro" id="IPR053213">
    <property type="entry name" value="RLP29"/>
</dbReference>
<evidence type="ECO:0000313" key="4">
    <source>
        <dbReference type="Proteomes" id="UP001280121"/>
    </source>
</evidence>
<dbReference type="PANTHER" id="PTHR48009:SF16">
    <property type="entry name" value="LEUCINE-RICH REPEAT-CONTAINING N-TERMINAL PLANT-TYPE DOMAIN-CONTAINING PROTEIN"/>
    <property type="match status" value="1"/>
</dbReference>
<name>A0AAD9WQA3_9ROSI</name>
<dbReference type="SUPFAM" id="SSF52058">
    <property type="entry name" value="L domain-like"/>
    <property type="match status" value="1"/>
</dbReference>
<sequence length="114" mass="13233">MLHEFSFSSFPSLAKIDLFNNSLYGTIPSQTANLSKLTYLDLSTNQFSEEIPPEIYLLTNLRVLHIVEKQLKGLIPNDIGHLRYLEELACITTVYIFVYLQQFTFRFHSSRISK</sequence>
<dbReference type="EMBL" id="JANJYI010000008">
    <property type="protein sequence ID" value="KAK2639436.1"/>
    <property type="molecule type" value="Genomic_DNA"/>
</dbReference>
<dbReference type="Pfam" id="PF00560">
    <property type="entry name" value="LRR_1"/>
    <property type="match status" value="2"/>
</dbReference>
<evidence type="ECO:0008006" key="5">
    <source>
        <dbReference type="Google" id="ProtNLM"/>
    </source>
</evidence>
<organism evidence="3 4">
    <name type="scientific">Dipteronia dyeriana</name>
    <dbReference type="NCBI Taxonomy" id="168575"/>
    <lineage>
        <taxon>Eukaryota</taxon>
        <taxon>Viridiplantae</taxon>
        <taxon>Streptophyta</taxon>
        <taxon>Embryophyta</taxon>
        <taxon>Tracheophyta</taxon>
        <taxon>Spermatophyta</taxon>
        <taxon>Magnoliopsida</taxon>
        <taxon>eudicotyledons</taxon>
        <taxon>Gunneridae</taxon>
        <taxon>Pentapetalae</taxon>
        <taxon>rosids</taxon>
        <taxon>malvids</taxon>
        <taxon>Sapindales</taxon>
        <taxon>Sapindaceae</taxon>
        <taxon>Hippocastanoideae</taxon>
        <taxon>Acereae</taxon>
        <taxon>Dipteronia</taxon>
    </lineage>
</organism>
<dbReference type="AlphaFoldDB" id="A0AAD9WQA3"/>
<comment type="caution">
    <text evidence="3">The sequence shown here is derived from an EMBL/GenBank/DDBJ whole genome shotgun (WGS) entry which is preliminary data.</text>
</comment>
<accession>A0AAD9WQA3</accession>
<keyword evidence="4" id="KW-1185">Reference proteome</keyword>
<dbReference type="PANTHER" id="PTHR48009">
    <property type="entry name" value="LEUCINE-RICH REPEAT (LRR) FAMILY PROTEIN"/>
    <property type="match status" value="1"/>
</dbReference>
<evidence type="ECO:0000313" key="3">
    <source>
        <dbReference type="EMBL" id="KAK2639436.1"/>
    </source>
</evidence>
<keyword evidence="1" id="KW-0433">Leucine-rich repeat</keyword>
<gene>
    <name evidence="3" type="ORF">Ddye_027231</name>
</gene>
<proteinExistence type="predicted"/>
<dbReference type="InterPro" id="IPR032675">
    <property type="entry name" value="LRR_dom_sf"/>
</dbReference>
<keyword evidence="2" id="KW-0677">Repeat</keyword>
<evidence type="ECO:0000256" key="2">
    <source>
        <dbReference type="ARBA" id="ARBA00022737"/>
    </source>
</evidence>
<dbReference type="Proteomes" id="UP001280121">
    <property type="component" value="Unassembled WGS sequence"/>
</dbReference>
<dbReference type="FunFam" id="3.80.10.10:FF:000383">
    <property type="entry name" value="Leucine-rich repeat receptor protein kinase EMS1"/>
    <property type="match status" value="1"/>
</dbReference>
<dbReference type="InterPro" id="IPR001611">
    <property type="entry name" value="Leu-rich_rpt"/>
</dbReference>
<reference evidence="3" key="1">
    <citation type="journal article" date="2023" name="Plant J.">
        <title>Genome sequences and population genomics provide insights into the demographic history, inbreeding, and mutation load of two 'living fossil' tree species of Dipteronia.</title>
        <authorList>
            <person name="Feng Y."/>
            <person name="Comes H.P."/>
            <person name="Chen J."/>
            <person name="Zhu S."/>
            <person name="Lu R."/>
            <person name="Zhang X."/>
            <person name="Li P."/>
            <person name="Qiu J."/>
            <person name="Olsen K.M."/>
            <person name="Qiu Y."/>
        </authorList>
    </citation>
    <scope>NUCLEOTIDE SEQUENCE</scope>
    <source>
        <strain evidence="3">KIB01</strain>
    </source>
</reference>
<dbReference type="Gene3D" id="3.80.10.10">
    <property type="entry name" value="Ribonuclease Inhibitor"/>
    <property type="match status" value="1"/>
</dbReference>
<evidence type="ECO:0000256" key="1">
    <source>
        <dbReference type="ARBA" id="ARBA00022614"/>
    </source>
</evidence>